<proteinExistence type="predicted"/>
<dbReference type="PANTHER" id="PTHR43877">
    <property type="entry name" value="AMINOALKYLPHOSPHONATE N-ACETYLTRANSFERASE-RELATED-RELATED"/>
    <property type="match status" value="1"/>
</dbReference>
<dbReference type="InterPro" id="IPR000182">
    <property type="entry name" value="GNAT_dom"/>
</dbReference>
<dbReference type="PROSITE" id="PS51186">
    <property type="entry name" value="GNAT"/>
    <property type="match status" value="1"/>
</dbReference>
<evidence type="ECO:0000259" key="4">
    <source>
        <dbReference type="PROSITE" id="PS51186"/>
    </source>
</evidence>
<keyword evidence="6" id="KW-1185">Reference proteome</keyword>
<accession>A0A2M8LRJ5</accession>
<dbReference type="Proteomes" id="UP000230407">
    <property type="component" value="Unassembled WGS sequence"/>
</dbReference>
<keyword evidence="2" id="KW-0012">Acyltransferase</keyword>
<evidence type="ECO:0000256" key="1">
    <source>
        <dbReference type="ARBA" id="ARBA00022679"/>
    </source>
</evidence>
<feature type="domain" description="N-acetyltransferase" evidence="4">
    <location>
        <begin position="13"/>
        <end position="172"/>
    </location>
</feature>
<comment type="caution">
    <text evidence="5">The sequence shown here is derived from an EMBL/GenBank/DDBJ whole genome shotgun (WGS) entry which is preliminary data.</text>
</comment>
<dbReference type="GO" id="GO:0016747">
    <property type="term" value="F:acyltransferase activity, transferring groups other than amino-acyl groups"/>
    <property type="evidence" value="ECO:0007669"/>
    <property type="project" value="InterPro"/>
</dbReference>
<name>A0A2M8LRJ5_9ACTN</name>
<organism evidence="5 6">
    <name type="scientific">Streptomyces carminius</name>
    <dbReference type="NCBI Taxonomy" id="2665496"/>
    <lineage>
        <taxon>Bacteria</taxon>
        <taxon>Bacillati</taxon>
        <taxon>Actinomycetota</taxon>
        <taxon>Actinomycetes</taxon>
        <taxon>Kitasatosporales</taxon>
        <taxon>Streptomycetaceae</taxon>
        <taxon>Streptomyces</taxon>
    </lineage>
</organism>
<dbReference type="SUPFAM" id="SSF55729">
    <property type="entry name" value="Acyl-CoA N-acyltransferases (Nat)"/>
    <property type="match status" value="1"/>
</dbReference>
<feature type="region of interest" description="Disordered" evidence="3">
    <location>
        <begin position="175"/>
        <end position="195"/>
    </location>
</feature>
<dbReference type="Pfam" id="PF00583">
    <property type="entry name" value="Acetyltransf_1"/>
    <property type="match status" value="1"/>
</dbReference>
<dbReference type="CDD" id="cd04301">
    <property type="entry name" value="NAT_SF"/>
    <property type="match status" value="1"/>
</dbReference>
<gene>
    <name evidence="5" type="ORF">CUT44_30745</name>
</gene>
<evidence type="ECO:0000313" key="6">
    <source>
        <dbReference type="Proteomes" id="UP000230407"/>
    </source>
</evidence>
<dbReference type="Gene3D" id="3.40.630.30">
    <property type="match status" value="1"/>
</dbReference>
<keyword evidence="1 5" id="KW-0808">Transferase</keyword>
<dbReference type="InterPro" id="IPR050832">
    <property type="entry name" value="Bact_Acetyltransf"/>
</dbReference>
<sequence>MSASVPARAPEPPLVRPATEGDGTALGELDRRTWSPLHAVLPRPRPPYDPFFDSAHPPGEFLVAESGGRLVGYVRLTSAGGLAARAHIRRIQGLAVDDRARGRGVGRALVRAALAEARRQGASRITLGVLGHNAPARALYASEGFAVEGVLPGEFLLETGFADGVLMGRSLGAAAPDAVPGAPSGTAPGVTPRAP</sequence>
<evidence type="ECO:0000256" key="3">
    <source>
        <dbReference type="SAM" id="MobiDB-lite"/>
    </source>
</evidence>
<evidence type="ECO:0000256" key="2">
    <source>
        <dbReference type="ARBA" id="ARBA00023315"/>
    </source>
</evidence>
<dbReference type="RefSeq" id="WP_100205187.1">
    <property type="nucleotide sequence ID" value="NZ_PGGW01000069.1"/>
</dbReference>
<dbReference type="EMBL" id="PGGW01000069">
    <property type="protein sequence ID" value="PJE94577.1"/>
    <property type="molecule type" value="Genomic_DNA"/>
</dbReference>
<dbReference type="AlphaFoldDB" id="A0A2M8LRJ5"/>
<protein>
    <submittedName>
        <fullName evidence="5">GNAT family N-acetyltransferase</fullName>
    </submittedName>
</protein>
<dbReference type="InterPro" id="IPR016181">
    <property type="entry name" value="Acyl_CoA_acyltransferase"/>
</dbReference>
<reference evidence="5 6" key="1">
    <citation type="submission" date="2017-11" db="EMBL/GenBank/DDBJ databases">
        <title>Streptomyces carmine sp. nov., a novel actinomycete isolated from Sophora alopecuroides in Xinjiang, China.</title>
        <authorList>
            <person name="Wang Y."/>
            <person name="Luo X."/>
            <person name="Wan C."/>
            <person name="Zhang L."/>
        </authorList>
    </citation>
    <scope>NUCLEOTIDE SEQUENCE [LARGE SCALE GENOMIC DNA]</scope>
    <source>
        <strain evidence="5 6">TRM SA0054</strain>
    </source>
</reference>
<feature type="compositionally biased region" description="Low complexity" evidence="3">
    <location>
        <begin position="175"/>
        <end position="185"/>
    </location>
</feature>
<feature type="region of interest" description="Disordered" evidence="3">
    <location>
        <begin position="1"/>
        <end position="29"/>
    </location>
</feature>
<evidence type="ECO:0000313" key="5">
    <source>
        <dbReference type="EMBL" id="PJE94577.1"/>
    </source>
</evidence>